<feature type="transmembrane region" description="Helical" evidence="2">
    <location>
        <begin position="203"/>
        <end position="225"/>
    </location>
</feature>
<keyword evidence="2" id="KW-0812">Transmembrane</keyword>
<evidence type="ECO:0000256" key="1">
    <source>
        <dbReference type="ARBA" id="ARBA00023125"/>
    </source>
</evidence>
<protein>
    <submittedName>
        <fullName evidence="4">Helix-turn-helix domain-containing protein</fullName>
    </submittedName>
</protein>
<dbReference type="InterPro" id="IPR001387">
    <property type="entry name" value="Cro/C1-type_HTH"/>
</dbReference>
<dbReference type="RefSeq" id="WP_267300543.1">
    <property type="nucleotide sequence ID" value="NZ_JAOQJZ010000003.1"/>
</dbReference>
<reference evidence="4 5" key="1">
    <citation type="journal article" date="2021" name="ISME Commun">
        <title>Automated analysis of genomic sequences facilitates high-throughput and comprehensive description of bacteria.</title>
        <authorList>
            <person name="Hitch T.C.A."/>
        </authorList>
    </citation>
    <scope>NUCLEOTIDE SEQUENCE [LARGE SCALE GENOMIC DNA]</scope>
    <source>
        <strain evidence="4 5">Sanger_31</strain>
    </source>
</reference>
<accession>A0AAE3IFL6</accession>
<name>A0AAE3IFL6_9FIRM</name>
<gene>
    <name evidence="4" type="ORF">OCV57_04190</name>
</gene>
<dbReference type="PANTHER" id="PTHR46558:SF4">
    <property type="entry name" value="DNA-BIDING PHAGE PROTEIN"/>
    <property type="match status" value="1"/>
</dbReference>
<feature type="transmembrane region" description="Helical" evidence="2">
    <location>
        <begin position="237"/>
        <end position="254"/>
    </location>
</feature>
<feature type="transmembrane region" description="Helical" evidence="2">
    <location>
        <begin position="145"/>
        <end position="165"/>
    </location>
</feature>
<keyword evidence="2" id="KW-0472">Membrane</keyword>
<organism evidence="4 5">
    <name type="scientific">Hominimerdicola aceti</name>
    <dbReference type="NCBI Taxonomy" id="2981726"/>
    <lineage>
        <taxon>Bacteria</taxon>
        <taxon>Bacillati</taxon>
        <taxon>Bacillota</taxon>
        <taxon>Clostridia</taxon>
        <taxon>Eubacteriales</taxon>
        <taxon>Oscillospiraceae</taxon>
        <taxon>Hominimerdicola</taxon>
    </lineage>
</organism>
<dbReference type="AlphaFoldDB" id="A0AAE3IFL6"/>
<keyword evidence="2" id="KW-1133">Transmembrane helix</keyword>
<evidence type="ECO:0000313" key="5">
    <source>
        <dbReference type="Proteomes" id="UP001208131"/>
    </source>
</evidence>
<feature type="transmembrane region" description="Helical" evidence="2">
    <location>
        <begin position="306"/>
        <end position="330"/>
    </location>
</feature>
<dbReference type="GO" id="GO:0003677">
    <property type="term" value="F:DNA binding"/>
    <property type="evidence" value="ECO:0007669"/>
    <property type="project" value="UniProtKB-KW"/>
</dbReference>
<sequence>MEDKITLGKFIQSKRKELGLSQKDLAKELYVTESAVSKWERGVSYPDITMISGLCRVLGISEHELCTASEDNQQREAEFMARSYKSFVRGYTIITGIGYLAAIIPSFIYNVAHGGIGWFMVLITSLMLTFSFINVPVLVKKNRALWTLGSATVSLMLLYAAGCVYSHGDWFVMAVLGTLLGEAIVFLPFVLRSEQFEKYVRNSKGLVCMAADSVLTFACVVYGTLKYGDVVDLRDGMLATVTCVALVWAVFLIIRYLKVNGFFKGALCFVASAVWVVAMTVLSNAWNGMKLSDIISLKGADNDRYDVIVCLCLAGVAAVLAIAGVVYKFVRKKPQDR</sequence>
<dbReference type="PROSITE" id="PS50943">
    <property type="entry name" value="HTH_CROC1"/>
    <property type="match status" value="1"/>
</dbReference>
<dbReference type="Pfam" id="PF01381">
    <property type="entry name" value="HTH_3"/>
    <property type="match status" value="1"/>
</dbReference>
<dbReference type="SUPFAM" id="SSF47413">
    <property type="entry name" value="lambda repressor-like DNA-binding domains"/>
    <property type="match status" value="1"/>
</dbReference>
<evidence type="ECO:0000256" key="2">
    <source>
        <dbReference type="SAM" id="Phobius"/>
    </source>
</evidence>
<feature type="domain" description="HTH cro/C1-type" evidence="3">
    <location>
        <begin position="11"/>
        <end position="65"/>
    </location>
</feature>
<dbReference type="InterPro" id="IPR010982">
    <property type="entry name" value="Lambda_DNA-bd_dom_sf"/>
</dbReference>
<evidence type="ECO:0000313" key="4">
    <source>
        <dbReference type="EMBL" id="MCU6705125.1"/>
    </source>
</evidence>
<dbReference type="EMBL" id="JAOQJZ010000003">
    <property type="protein sequence ID" value="MCU6705125.1"/>
    <property type="molecule type" value="Genomic_DNA"/>
</dbReference>
<dbReference type="Proteomes" id="UP001208131">
    <property type="component" value="Unassembled WGS sequence"/>
</dbReference>
<feature type="transmembrane region" description="Helical" evidence="2">
    <location>
        <begin position="171"/>
        <end position="191"/>
    </location>
</feature>
<keyword evidence="5" id="KW-1185">Reference proteome</keyword>
<evidence type="ECO:0000259" key="3">
    <source>
        <dbReference type="PROSITE" id="PS50943"/>
    </source>
</evidence>
<dbReference type="SMART" id="SM00530">
    <property type="entry name" value="HTH_XRE"/>
    <property type="match status" value="1"/>
</dbReference>
<feature type="transmembrane region" description="Helical" evidence="2">
    <location>
        <begin position="266"/>
        <end position="286"/>
    </location>
</feature>
<feature type="transmembrane region" description="Helical" evidence="2">
    <location>
        <begin position="115"/>
        <end position="133"/>
    </location>
</feature>
<dbReference type="Gene3D" id="1.10.260.40">
    <property type="entry name" value="lambda repressor-like DNA-binding domains"/>
    <property type="match status" value="1"/>
</dbReference>
<feature type="transmembrane region" description="Helical" evidence="2">
    <location>
        <begin position="90"/>
        <end position="109"/>
    </location>
</feature>
<proteinExistence type="predicted"/>
<comment type="caution">
    <text evidence="4">The sequence shown here is derived from an EMBL/GenBank/DDBJ whole genome shotgun (WGS) entry which is preliminary data.</text>
</comment>
<keyword evidence="1" id="KW-0238">DNA-binding</keyword>
<dbReference type="PANTHER" id="PTHR46558">
    <property type="entry name" value="TRACRIPTIONAL REGULATORY PROTEIN-RELATED-RELATED"/>
    <property type="match status" value="1"/>
</dbReference>
<dbReference type="CDD" id="cd00093">
    <property type="entry name" value="HTH_XRE"/>
    <property type="match status" value="1"/>
</dbReference>